<reference evidence="2" key="1">
    <citation type="journal article" date="2019" name="Int. J. Syst. Evol. Microbiol.">
        <title>The Global Catalogue of Microorganisms (GCM) 10K type strain sequencing project: providing services to taxonomists for standard genome sequencing and annotation.</title>
        <authorList>
            <consortium name="The Broad Institute Genomics Platform"/>
            <consortium name="The Broad Institute Genome Sequencing Center for Infectious Disease"/>
            <person name="Wu L."/>
            <person name="Ma J."/>
        </authorList>
    </citation>
    <scope>NUCLEOTIDE SEQUENCE [LARGE SCALE GENOMIC DNA]</scope>
    <source>
        <strain evidence="2">JCM 17441</strain>
    </source>
</reference>
<keyword evidence="2" id="KW-1185">Reference proteome</keyword>
<sequence length="57" mass="6817">MNLQHLPTRLWWYLRELAGETGYDHYVAHYRKHRTAGAPLTRREFERLKSGTAVRCC</sequence>
<protein>
    <recommendedName>
        <fullName evidence="3">DUF466 domain-containing protein</fullName>
    </recommendedName>
</protein>
<accession>A0ABP8DNM3</accession>
<evidence type="ECO:0008006" key="3">
    <source>
        <dbReference type="Google" id="ProtNLM"/>
    </source>
</evidence>
<evidence type="ECO:0000313" key="2">
    <source>
        <dbReference type="Proteomes" id="UP001500620"/>
    </source>
</evidence>
<organism evidence="1 2">
    <name type="scientific">Dactylosporangium darangshiense</name>
    <dbReference type="NCBI Taxonomy" id="579108"/>
    <lineage>
        <taxon>Bacteria</taxon>
        <taxon>Bacillati</taxon>
        <taxon>Actinomycetota</taxon>
        <taxon>Actinomycetes</taxon>
        <taxon>Micromonosporales</taxon>
        <taxon>Micromonosporaceae</taxon>
        <taxon>Dactylosporangium</taxon>
    </lineage>
</organism>
<proteinExistence type="predicted"/>
<dbReference type="Pfam" id="PF04328">
    <property type="entry name" value="Sel_put"/>
    <property type="match status" value="1"/>
</dbReference>
<evidence type="ECO:0000313" key="1">
    <source>
        <dbReference type="EMBL" id="GAA4260497.1"/>
    </source>
</evidence>
<dbReference type="Proteomes" id="UP001500620">
    <property type="component" value="Unassembled WGS sequence"/>
</dbReference>
<name>A0ABP8DNM3_9ACTN</name>
<gene>
    <name evidence="1" type="ORF">GCM10022255_089380</name>
</gene>
<dbReference type="RefSeq" id="WP_345137393.1">
    <property type="nucleotide sequence ID" value="NZ_BAABAT010000040.1"/>
</dbReference>
<comment type="caution">
    <text evidence="1">The sequence shown here is derived from an EMBL/GenBank/DDBJ whole genome shotgun (WGS) entry which is preliminary data.</text>
</comment>
<dbReference type="InterPro" id="IPR007423">
    <property type="entry name" value="Sel_put"/>
</dbReference>
<dbReference type="EMBL" id="BAABAT010000040">
    <property type="protein sequence ID" value="GAA4260497.1"/>
    <property type="molecule type" value="Genomic_DNA"/>
</dbReference>